<dbReference type="PROSITE" id="PS00223">
    <property type="entry name" value="ANNEXIN_1"/>
    <property type="match status" value="1"/>
</dbReference>
<name>A0AAV0NIS5_9ROSI</name>
<dbReference type="InterPro" id="IPR018502">
    <property type="entry name" value="Annexin_repeat"/>
</dbReference>
<dbReference type="GO" id="GO:0005544">
    <property type="term" value="F:calcium-dependent phospholipid binding"/>
    <property type="evidence" value="ECO:0007669"/>
    <property type="project" value="UniProtKB-KW"/>
</dbReference>
<dbReference type="GO" id="GO:0005509">
    <property type="term" value="F:calcium ion binding"/>
    <property type="evidence" value="ECO:0007669"/>
    <property type="project" value="InterPro"/>
</dbReference>
<proteinExistence type="inferred from homology"/>
<dbReference type="GO" id="GO:0001786">
    <property type="term" value="F:phosphatidylserine binding"/>
    <property type="evidence" value="ECO:0007669"/>
    <property type="project" value="TreeGrafter"/>
</dbReference>
<evidence type="ECO:0000256" key="1">
    <source>
        <dbReference type="ARBA" id="ARBA00022737"/>
    </source>
</evidence>
<accession>A0AAV0NIS5</accession>
<dbReference type="SMART" id="SM00335">
    <property type="entry name" value="ANX"/>
    <property type="match status" value="4"/>
</dbReference>
<protein>
    <recommendedName>
        <fullName evidence="3">Annexin</fullName>
    </recommendedName>
</protein>
<evidence type="ECO:0000256" key="3">
    <source>
        <dbReference type="RuleBase" id="RU003540"/>
    </source>
</evidence>
<dbReference type="GO" id="GO:0005737">
    <property type="term" value="C:cytoplasm"/>
    <property type="evidence" value="ECO:0007669"/>
    <property type="project" value="TreeGrafter"/>
</dbReference>
<comment type="domain">
    <text evidence="3">A pair of annexin repeats may form one binding site for calcium and phospholipid.</text>
</comment>
<organism evidence="4 5">
    <name type="scientific">Linum tenue</name>
    <dbReference type="NCBI Taxonomy" id="586396"/>
    <lineage>
        <taxon>Eukaryota</taxon>
        <taxon>Viridiplantae</taxon>
        <taxon>Streptophyta</taxon>
        <taxon>Embryophyta</taxon>
        <taxon>Tracheophyta</taxon>
        <taxon>Spermatophyta</taxon>
        <taxon>Magnoliopsida</taxon>
        <taxon>eudicotyledons</taxon>
        <taxon>Gunneridae</taxon>
        <taxon>Pentapetalae</taxon>
        <taxon>rosids</taxon>
        <taxon>fabids</taxon>
        <taxon>Malpighiales</taxon>
        <taxon>Linaceae</taxon>
        <taxon>Linum</taxon>
    </lineage>
</organism>
<dbReference type="SUPFAM" id="SSF47874">
    <property type="entry name" value="Annexin"/>
    <property type="match status" value="1"/>
</dbReference>
<dbReference type="InterPro" id="IPR001464">
    <property type="entry name" value="Annexin"/>
</dbReference>
<dbReference type="PANTHER" id="PTHR10502">
    <property type="entry name" value="ANNEXIN"/>
    <property type="match status" value="1"/>
</dbReference>
<dbReference type="PROSITE" id="PS51897">
    <property type="entry name" value="ANNEXIN_2"/>
    <property type="match status" value="4"/>
</dbReference>
<keyword evidence="2 3" id="KW-0041">Annexin</keyword>
<keyword evidence="3" id="KW-0106">Calcium</keyword>
<evidence type="ECO:0000256" key="2">
    <source>
        <dbReference type="ARBA" id="ARBA00023216"/>
    </source>
</evidence>
<dbReference type="Gene3D" id="1.10.220.10">
    <property type="entry name" value="Annexin"/>
    <property type="match status" value="4"/>
</dbReference>
<dbReference type="PRINTS" id="PR00196">
    <property type="entry name" value="ANNEXIN"/>
</dbReference>
<keyword evidence="1 3" id="KW-0677">Repeat</keyword>
<dbReference type="InterPro" id="IPR018252">
    <property type="entry name" value="Annexin_repeat_CS"/>
</dbReference>
<dbReference type="Proteomes" id="UP001154282">
    <property type="component" value="Unassembled WGS sequence"/>
</dbReference>
<dbReference type="GO" id="GO:0009409">
    <property type="term" value="P:response to cold"/>
    <property type="evidence" value="ECO:0007669"/>
    <property type="project" value="TreeGrafter"/>
</dbReference>
<dbReference type="PANTHER" id="PTHR10502:SF216">
    <property type="entry name" value="ANNEXIN"/>
    <property type="match status" value="1"/>
</dbReference>
<dbReference type="GO" id="GO:0005886">
    <property type="term" value="C:plasma membrane"/>
    <property type="evidence" value="ECO:0007669"/>
    <property type="project" value="TreeGrafter"/>
</dbReference>
<gene>
    <name evidence="4" type="ORF">LITE_LOCUS33403</name>
</gene>
<comment type="similarity">
    <text evidence="3">Belongs to the annexin family.</text>
</comment>
<evidence type="ECO:0000313" key="4">
    <source>
        <dbReference type="EMBL" id="CAI0458168.1"/>
    </source>
</evidence>
<dbReference type="EMBL" id="CAMGYJ010000008">
    <property type="protein sequence ID" value="CAI0458168.1"/>
    <property type="molecule type" value="Genomic_DNA"/>
</dbReference>
<dbReference type="GO" id="GO:0009651">
    <property type="term" value="P:response to salt stress"/>
    <property type="evidence" value="ECO:0007669"/>
    <property type="project" value="TreeGrafter"/>
</dbReference>
<dbReference type="GO" id="GO:0009414">
    <property type="term" value="P:response to water deprivation"/>
    <property type="evidence" value="ECO:0007669"/>
    <property type="project" value="TreeGrafter"/>
</dbReference>
<dbReference type="Pfam" id="PF00191">
    <property type="entry name" value="Annexin"/>
    <property type="match status" value="4"/>
</dbReference>
<keyword evidence="3" id="KW-0111">Calcium/phospholipid-binding</keyword>
<reference evidence="4" key="1">
    <citation type="submission" date="2022-08" db="EMBL/GenBank/DDBJ databases">
        <authorList>
            <person name="Gutierrez-Valencia J."/>
        </authorList>
    </citation>
    <scope>NUCLEOTIDE SEQUENCE</scope>
</reference>
<dbReference type="FunFam" id="1.10.220.10:FF:000001">
    <property type="entry name" value="Annexin"/>
    <property type="match status" value="1"/>
</dbReference>
<dbReference type="AlphaFoldDB" id="A0AAV0NIS5"/>
<dbReference type="GO" id="GO:0009408">
    <property type="term" value="P:response to heat"/>
    <property type="evidence" value="ECO:0007669"/>
    <property type="project" value="TreeGrafter"/>
</dbReference>
<sequence length="345" mass="38867">MCPSLIKSISLEVLKNQDLCIEIERLIKNNHIMSTLTVPSPQPSPREDAQNLHRAFKGLGCDTGAVVNILAHRDASHRDHILQEYETLFSHDLRKVLADELHGNLKKAVLLWMENPAERDAIALRQAIKSVPLFDARGVTELICTRTCAQIRQIKQVYSSKWSSLEDDVKSHASGDHKRLLLAYINTTRYEGPEIDALLVESDANFIRKVKAGSSSDEAVLIELFTERSRAHLVALRSAYFTMYQKDLRMAIKDVTSGSFKNGLSAILQCAENPAKYYAKVMRKAMRGLGTHDTAVIRVVVTRAEIDMQEIKVEYQKRFKKPLVDVIHSETSGHYRSFLLALIAG</sequence>
<evidence type="ECO:0000313" key="5">
    <source>
        <dbReference type="Proteomes" id="UP001154282"/>
    </source>
</evidence>
<keyword evidence="5" id="KW-1185">Reference proteome</keyword>
<dbReference type="InterPro" id="IPR037104">
    <property type="entry name" value="Annexin_sf"/>
</dbReference>
<comment type="caution">
    <text evidence="4">The sequence shown here is derived from an EMBL/GenBank/DDBJ whole genome shotgun (WGS) entry which is preliminary data.</text>
</comment>